<accession>A0A9J5WAP6</accession>
<comment type="caution">
    <text evidence="1">The sequence shown here is derived from an EMBL/GenBank/DDBJ whole genome shotgun (WGS) entry which is preliminary data.</text>
</comment>
<dbReference type="EMBL" id="JACXVP010000012">
    <property type="protein sequence ID" value="KAG5572160.1"/>
    <property type="molecule type" value="Genomic_DNA"/>
</dbReference>
<dbReference type="Proteomes" id="UP000824120">
    <property type="component" value="Chromosome 12"/>
</dbReference>
<gene>
    <name evidence="1" type="ORF">H5410_061926</name>
</gene>
<dbReference type="AlphaFoldDB" id="A0A9J5WAP6"/>
<sequence length="193" mass="22054">MYQAYNEYNVGDAGFANEFAVNKAPMELGIAEVIHLLPKILDESRVKFSTRVARDQPTPLASLGRESGLKPRWSMERLERHWCEKDRSREDYRSGIVLEGPKVISKEGANNKVDDEVIPNVPIRDEIDEELLKKDKVDIGEEKEVDPPRVIIDESGAERGGRCKVRNSICLVRLNRHAPYKAHRIPHLPPNFF</sequence>
<evidence type="ECO:0000313" key="2">
    <source>
        <dbReference type="Proteomes" id="UP000824120"/>
    </source>
</evidence>
<keyword evidence="2" id="KW-1185">Reference proteome</keyword>
<proteinExistence type="predicted"/>
<reference evidence="1 2" key="1">
    <citation type="submission" date="2020-09" db="EMBL/GenBank/DDBJ databases">
        <title>De no assembly of potato wild relative species, Solanum commersonii.</title>
        <authorList>
            <person name="Cho K."/>
        </authorList>
    </citation>
    <scope>NUCLEOTIDE SEQUENCE [LARGE SCALE GENOMIC DNA]</scope>
    <source>
        <strain evidence="1">LZ3.2</strain>
        <tissue evidence="1">Leaf</tissue>
    </source>
</reference>
<organism evidence="1 2">
    <name type="scientific">Solanum commersonii</name>
    <name type="common">Commerson's wild potato</name>
    <name type="synonym">Commerson's nightshade</name>
    <dbReference type="NCBI Taxonomy" id="4109"/>
    <lineage>
        <taxon>Eukaryota</taxon>
        <taxon>Viridiplantae</taxon>
        <taxon>Streptophyta</taxon>
        <taxon>Embryophyta</taxon>
        <taxon>Tracheophyta</taxon>
        <taxon>Spermatophyta</taxon>
        <taxon>Magnoliopsida</taxon>
        <taxon>eudicotyledons</taxon>
        <taxon>Gunneridae</taxon>
        <taxon>Pentapetalae</taxon>
        <taxon>asterids</taxon>
        <taxon>lamiids</taxon>
        <taxon>Solanales</taxon>
        <taxon>Solanaceae</taxon>
        <taxon>Solanoideae</taxon>
        <taxon>Solaneae</taxon>
        <taxon>Solanum</taxon>
    </lineage>
</organism>
<evidence type="ECO:0000313" key="1">
    <source>
        <dbReference type="EMBL" id="KAG5572160.1"/>
    </source>
</evidence>
<name>A0A9J5WAP6_SOLCO</name>
<protein>
    <submittedName>
        <fullName evidence="1">Uncharacterized protein</fullName>
    </submittedName>
</protein>